<gene>
    <name evidence="2" type="ORF">GFB47_13385</name>
</gene>
<evidence type="ECO:0000313" key="2">
    <source>
        <dbReference type="EMBL" id="QGA66418.1"/>
    </source>
</evidence>
<evidence type="ECO:0000256" key="1">
    <source>
        <dbReference type="SAM" id="MobiDB-lite"/>
    </source>
</evidence>
<reference evidence="2 3" key="1">
    <citation type="submission" date="2019-10" db="EMBL/GenBank/DDBJ databases">
        <title>Vibrio sp. nov., isolated from Coralline algae surface.</title>
        <authorList>
            <person name="Geng Y."/>
            <person name="Zhang X."/>
        </authorList>
    </citation>
    <scope>NUCLEOTIDE SEQUENCE [LARGE SCALE GENOMIC DNA]</scope>
    <source>
        <strain evidence="2 3">SM1977</strain>
    </source>
</reference>
<feature type="region of interest" description="Disordered" evidence="1">
    <location>
        <begin position="117"/>
        <end position="143"/>
    </location>
</feature>
<proteinExistence type="predicted"/>
<keyword evidence="3" id="KW-1185">Reference proteome</keyword>
<dbReference type="InterPro" id="IPR020483">
    <property type="entry name" value="Uncharacterised_YgbA"/>
</dbReference>
<name>A0A5Q0TGX8_9VIBR</name>
<dbReference type="AlphaFoldDB" id="A0A5Q0TGX8"/>
<dbReference type="NCBIfam" id="NF007714">
    <property type="entry name" value="PRK10410.1-2"/>
    <property type="match status" value="1"/>
</dbReference>
<evidence type="ECO:0000313" key="3">
    <source>
        <dbReference type="Proteomes" id="UP000348942"/>
    </source>
</evidence>
<organism evidence="2 3">
    <name type="scientific">Vibrio algicola</name>
    <dbReference type="NCBI Taxonomy" id="2662262"/>
    <lineage>
        <taxon>Bacteria</taxon>
        <taxon>Pseudomonadati</taxon>
        <taxon>Pseudomonadota</taxon>
        <taxon>Gammaproteobacteria</taxon>
        <taxon>Vibrionales</taxon>
        <taxon>Vibrionaceae</taxon>
        <taxon>Vibrio</taxon>
    </lineage>
</organism>
<protein>
    <submittedName>
        <fullName evidence="2">Nitrous oxide-stimulated promoter family protein</fullName>
    </submittedName>
</protein>
<dbReference type="Pfam" id="PF11756">
    <property type="entry name" value="YgbA_NO"/>
    <property type="match status" value="1"/>
</dbReference>
<dbReference type="NCBIfam" id="NF007715">
    <property type="entry name" value="PRK10410.1-3"/>
    <property type="match status" value="1"/>
</dbReference>
<dbReference type="Proteomes" id="UP000348942">
    <property type="component" value="Chromosome 2"/>
</dbReference>
<dbReference type="EMBL" id="CP045700">
    <property type="protein sequence ID" value="QGA66418.1"/>
    <property type="molecule type" value="Genomic_DNA"/>
</dbReference>
<dbReference type="RefSeq" id="WP_153448551.1">
    <property type="nucleotide sequence ID" value="NZ_CP045700.1"/>
</dbReference>
<sequence length="143" mass="16211">MKKTLSNSELLIGSLQTEYKTLQAMIGIYCPAHHATNLGDKNHQGLCQECQSLLDYAEMRLDRCPYGETKPTCNKCPIHCYKPEPKAQMREVMIYAGPRMLMPHPILAIRHLIKERKKAAGKPAANQSNRAKRKANYERSGNN</sequence>
<accession>A0A5Q0TGX8</accession>